<dbReference type="Gene3D" id="1.10.260.40">
    <property type="entry name" value="lambda repressor-like DNA-binding domains"/>
    <property type="match status" value="1"/>
</dbReference>
<evidence type="ECO:0000313" key="2">
    <source>
        <dbReference type="EMBL" id="NYJ33279.1"/>
    </source>
</evidence>
<accession>A0A7Z0EJY0</accession>
<protein>
    <submittedName>
        <fullName evidence="2">DNA-binding XRE family transcriptional regulator</fullName>
    </submittedName>
</protein>
<gene>
    <name evidence="2" type="ORF">HNR10_001160</name>
</gene>
<organism evidence="2 3">
    <name type="scientific">Nocardiopsis aegyptia</name>
    <dbReference type="NCBI Taxonomy" id="220378"/>
    <lineage>
        <taxon>Bacteria</taxon>
        <taxon>Bacillati</taxon>
        <taxon>Actinomycetota</taxon>
        <taxon>Actinomycetes</taxon>
        <taxon>Streptosporangiales</taxon>
        <taxon>Nocardiopsidaceae</taxon>
        <taxon>Nocardiopsis</taxon>
    </lineage>
</organism>
<dbReference type="EMBL" id="JACCFS010000001">
    <property type="protein sequence ID" value="NYJ33279.1"/>
    <property type="molecule type" value="Genomic_DNA"/>
</dbReference>
<reference evidence="2 3" key="1">
    <citation type="submission" date="2020-07" db="EMBL/GenBank/DDBJ databases">
        <title>Sequencing the genomes of 1000 actinobacteria strains.</title>
        <authorList>
            <person name="Klenk H.-P."/>
        </authorList>
    </citation>
    <scope>NUCLEOTIDE SEQUENCE [LARGE SCALE GENOMIC DNA]</scope>
    <source>
        <strain evidence="2 3">DSM 44442</strain>
    </source>
</reference>
<comment type="caution">
    <text evidence="2">The sequence shown here is derived from an EMBL/GenBank/DDBJ whole genome shotgun (WGS) entry which is preliminary data.</text>
</comment>
<keyword evidence="3" id="KW-1185">Reference proteome</keyword>
<dbReference type="RefSeq" id="WP_179821411.1">
    <property type="nucleotide sequence ID" value="NZ_JACCFS010000001.1"/>
</dbReference>
<evidence type="ECO:0000313" key="3">
    <source>
        <dbReference type="Proteomes" id="UP000572051"/>
    </source>
</evidence>
<dbReference type="InterPro" id="IPR010982">
    <property type="entry name" value="Lambda_DNA-bd_dom_sf"/>
</dbReference>
<name>A0A7Z0EJY0_9ACTN</name>
<dbReference type="AlphaFoldDB" id="A0A7Z0EJY0"/>
<dbReference type="Pfam" id="PF13560">
    <property type="entry name" value="HTH_31"/>
    <property type="match status" value="1"/>
</dbReference>
<dbReference type="PROSITE" id="PS50943">
    <property type="entry name" value="HTH_CROC1"/>
    <property type="match status" value="1"/>
</dbReference>
<dbReference type="Proteomes" id="UP000572051">
    <property type="component" value="Unassembled WGS sequence"/>
</dbReference>
<dbReference type="SUPFAM" id="SSF47413">
    <property type="entry name" value="lambda repressor-like DNA-binding domains"/>
    <property type="match status" value="1"/>
</dbReference>
<dbReference type="InterPro" id="IPR001387">
    <property type="entry name" value="Cro/C1-type_HTH"/>
</dbReference>
<dbReference type="CDD" id="cd00093">
    <property type="entry name" value="HTH_XRE"/>
    <property type="match status" value="1"/>
</dbReference>
<evidence type="ECO:0000259" key="1">
    <source>
        <dbReference type="PROSITE" id="PS50943"/>
    </source>
</evidence>
<feature type="domain" description="HTH cro/C1-type" evidence="1">
    <location>
        <begin position="30"/>
        <end position="65"/>
    </location>
</feature>
<sequence length="98" mass="10742">MTDLHIVPEEETDESQGATPLALRYYASELKRHREAAGLTQALLADQIPYSKSMVSMIETAKRSPLDAREGDTVTSKFTEYCDEVLETGAPSAGYCPS</sequence>
<proteinExistence type="predicted"/>
<dbReference type="GO" id="GO:0003677">
    <property type="term" value="F:DNA binding"/>
    <property type="evidence" value="ECO:0007669"/>
    <property type="project" value="UniProtKB-KW"/>
</dbReference>
<keyword evidence="2" id="KW-0238">DNA-binding</keyword>